<feature type="transmembrane region" description="Helical" evidence="1">
    <location>
        <begin position="157"/>
        <end position="181"/>
    </location>
</feature>
<feature type="transmembrane region" description="Helical" evidence="1">
    <location>
        <begin position="126"/>
        <end position="145"/>
    </location>
</feature>
<keyword evidence="1" id="KW-0812">Transmembrane</keyword>
<evidence type="ECO:0000313" key="3">
    <source>
        <dbReference type="Proteomes" id="UP001224682"/>
    </source>
</evidence>
<feature type="transmembrane region" description="Helical" evidence="1">
    <location>
        <begin position="201"/>
        <end position="223"/>
    </location>
</feature>
<keyword evidence="3" id="KW-1185">Reference proteome</keyword>
<dbReference type="Proteomes" id="UP001224682">
    <property type="component" value="Unassembled WGS sequence"/>
</dbReference>
<dbReference type="RefSeq" id="WP_307022014.1">
    <property type="nucleotide sequence ID" value="NZ_JAUSUI010000008.1"/>
</dbReference>
<evidence type="ECO:0000256" key="1">
    <source>
        <dbReference type="SAM" id="Phobius"/>
    </source>
</evidence>
<feature type="transmembrane region" description="Helical" evidence="1">
    <location>
        <begin position="380"/>
        <end position="400"/>
    </location>
</feature>
<feature type="transmembrane region" description="Helical" evidence="1">
    <location>
        <begin position="350"/>
        <end position="368"/>
    </location>
</feature>
<protein>
    <recommendedName>
        <fullName evidence="4">EpsG family protein</fullName>
    </recommendedName>
</protein>
<evidence type="ECO:0000313" key="2">
    <source>
        <dbReference type="EMBL" id="MDQ0304643.1"/>
    </source>
</evidence>
<organism evidence="2 3">
    <name type="scientific">Ancylobacter polymorphus</name>
    <dbReference type="NCBI Taxonomy" id="223390"/>
    <lineage>
        <taxon>Bacteria</taxon>
        <taxon>Pseudomonadati</taxon>
        <taxon>Pseudomonadota</taxon>
        <taxon>Alphaproteobacteria</taxon>
        <taxon>Hyphomicrobiales</taxon>
        <taxon>Xanthobacteraceae</taxon>
        <taxon>Ancylobacter</taxon>
    </lineage>
</organism>
<proteinExistence type="predicted"/>
<feature type="transmembrane region" description="Helical" evidence="1">
    <location>
        <begin position="293"/>
        <end position="316"/>
    </location>
</feature>
<keyword evidence="1" id="KW-1133">Transmembrane helix</keyword>
<feature type="transmembrane region" description="Helical" evidence="1">
    <location>
        <begin position="24"/>
        <end position="45"/>
    </location>
</feature>
<comment type="caution">
    <text evidence="2">The sequence shown here is derived from an EMBL/GenBank/DDBJ whole genome shotgun (WGS) entry which is preliminary data.</text>
</comment>
<reference evidence="2 3" key="1">
    <citation type="submission" date="2023-07" db="EMBL/GenBank/DDBJ databases">
        <title>Genomic Encyclopedia of Type Strains, Phase IV (KMG-IV): sequencing the most valuable type-strain genomes for metagenomic binning, comparative biology and taxonomic classification.</title>
        <authorList>
            <person name="Goeker M."/>
        </authorList>
    </citation>
    <scope>NUCLEOTIDE SEQUENCE [LARGE SCALE GENOMIC DNA]</scope>
    <source>
        <strain evidence="2 3">DSM 2457</strain>
    </source>
</reference>
<keyword evidence="1" id="KW-0472">Membrane</keyword>
<feature type="transmembrane region" description="Helical" evidence="1">
    <location>
        <begin position="328"/>
        <end position="344"/>
    </location>
</feature>
<dbReference type="EMBL" id="JAUSUI010000008">
    <property type="protein sequence ID" value="MDQ0304643.1"/>
    <property type="molecule type" value="Genomic_DNA"/>
</dbReference>
<name>A0ABU0BH69_9HYPH</name>
<evidence type="ECO:0008006" key="4">
    <source>
        <dbReference type="Google" id="ProtNLM"/>
    </source>
</evidence>
<feature type="transmembrane region" description="Helical" evidence="1">
    <location>
        <begin position="235"/>
        <end position="254"/>
    </location>
</feature>
<gene>
    <name evidence="2" type="ORF">J2S75_003688</name>
</gene>
<accession>A0ABU0BH69</accession>
<sequence length="422" mass="47891">MRWRSSDPRLVQKAPIMEKARNDASLLIVAAFWPAAAAIAAFFMLDRRIPRLVLGAVLIVIGYRISLHDVRLDAYRLGEYIVEIGSFGYDDFIWWVNTHCFDTESCIDPFLPFYTFFLTRVSVNPAFSFAGYALIFALFSVWTLSSIRKDWRRGASVFFYFFLFSVMASNPIPNIGGFRFNTASWAFLIGSYLVFFRSRDIGFVLIYMSAGIHFAMFFLAALATAIRFIQFSVRTALFAALFSFCFSVSSQWIIPIINIDSQLGALSRSARYLSDSALEARDDVVQQSLSGNLFFFVYGNTGIKFVLAAWIVYFIVKRTFDGSNNIGSPFLSYSLMLFSISNILSDIPSLARYNIVSIQLIYISFIIYHNSFSKMEKGLLVATFMPVILFSLIIIIRTSLGLVDIFSLLPAPFLIFERATLF</sequence>